<dbReference type="STRING" id="1262450.S3C2K0"/>
<gene>
    <name evidence="1" type="ORF">F503_00441</name>
</gene>
<accession>S3C2K0</accession>
<dbReference type="InterPro" id="IPR032466">
    <property type="entry name" value="Metal_Hydrolase"/>
</dbReference>
<name>S3C2K0_OPHP1</name>
<dbReference type="VEuPathDB" id="FungiDB:F503_00441"/>
<dbReference type="OMA" id="WIINACL"/>
<sequence>MILNNVVFPGSDGPDQPPSQLWDIELVDGIIKSIELAEQTSGSCGVGEPSADAIASQLFLPTLCHPHLHLDKAYLLTGCCGEAGDEFPSYADLLPQTGSFPEALQTTAVAKSRFTAADLRRRGMQLLASSYAQGVTSARVFVEVDAQAAGRGKTAVAVVAELQALWKNTLDLQVCAFAQEVLFTGDAGTANRAAIEEVLRENTGSRAGSHKDRVIDVLGVTPYVEAARALSLQTIDWAVATALEHDLHLDLHLDYNLEACDESEPLIFALVEALVRHKWTERTEQTQAETRAHRTVAVGHATQLTRLPPDELRRLATLIQANHLPIHLVGLPTSDLYMMGRQPDAAVSSSAAATSPPRGTLNVVSLARDYGLRTCLGINNVGNAFTPYGTGDPLQLACWGVGLYHAGGAGDAEALYGKISWAARAAIGLARDRDAGSGDTGGAAYEQSLAVGTNVGRALVVANPRWVTLPPALAEARTKTPPTPARPRRGFRDVVWDPPDGILMVEGQVRIRVSQMIR</sequence>
<dbReference type="Proteomes" id="UP000016923">
    <property type="component" value="Unassembled WGS sequence"/>
</dbReference>
<dbReference type="eggNOG" id="ENOG502RYNQ">
    <property type="taxonomic scope" value="Eukaryota"/>
</dbReference>
<organism evidence="1 2">
    <name type="scientific">Ophiostoma piceae (strain UAMH 11346)</name>
    <name type="common">Sap stain fungus</name>
    <dbReference type="NCBI Taxonomy" id="1262450"/>
    <lineage>
        <taxon>Eukaryota</taxon>
        <taxon>Fungi</taxon>
        <taxon>Dikarya</taxon>
        <taxon>Ascomycota</taxon>
        <taxon>Pezizomycotina</taxon>
        <taxon>Sordariomycetes</taxon>
        <taxon>Sordariomycetidae</taxon>
        <taxon>Ophiostomatales</taxon>
        <taxon>Ophiostomataceae</taxon>
        <taxon>Ophiostoma</taxon>
    </lineage>
</organism>
<protein>
    <submittedName>
        <fullName evidence="1">Zinc metallopeptidase</fullName>
    </submittedName>
</protein>
<dbReference type="OrthoDB" id="10266980at2759"/>
<evidence type="ECO:0000313" key="1">
    <source>
        <dbReference type="EMBL" id="EPE07719.1"/>
    </source>
</evidence>
<dbReference type="GO" id="GO:0016814">
    <property type="term" value="F:hydrolase activity, acting on carbon-nitrogen (but not peptide) bonds, in cyclic amidines"/>
    <property type="evidence" value="ECO:0007669"/>
    <property type="project" value="TreeGrafter"/>
</dbReference>
<dbReference type="HOGENOM" id="CLU_031758_1_0_1"/>
<dbReference type="PANTHER" id="PTHR32027">
    <property type="entry name" value="CYTOSINE DEAMINASE"/>
    <property type="match status" value="1"/>
</dbReference>
<keyword evidence="2" id="KW-1185">Reference proteome</keyword>
<dbReference type="SUPFAM" id="SSF51556">
    <property type="entry name" value="Metallo-dependent hydrolases"/>
    <property type="match status" value="1"/>
</dbReference>
<dbReference type="EMBL" id="KE148150">
    <property type="protein sequence ID" value="EPE07719.1"/>
    <property type="molecule type" value="Genomic_DNA"/>
</dbReference>
<dbReference type="Gene3D" id="3.20.20.140">
    <property type="entry name" value="Metal-dependent hydrolases"/>
    <property type="match status" value="1"/>
</dbReference>
<evidence type="ECO:0000313" key="2">
    <source>
        <dbReference type="Proteomes" id="UP000016923"/>
    </source>
</evidence>
<dbReference type="PANTHER" id="PTHR32027:SF0">
    <property type="entry name" value="CYTOSINE DEAMINASE"/>
    <property type="match status" value="1"/>
</dbReference>
<proteinExistence type="predicted"/>
<dbReference type="InterPro" id="IPR052349">
    <property type="entry name" value="Metallo-hydrolase_Enzymes"/>
</dbReference>
<reference evidence="1 2" key="1">
    <citation type="journal article" date="2013" name="BMC Genomics">
        <title>The genome and transcriptome of the pine saprophyte Ophiostoma piceae, and a comparison with the bark beetle-associated pine pathogen Grosmannia clavigera.</title>
        <authorList>
            <person name="Haridas S."/>
            <person name="Wang Y."/>
            <person name="Lim L."/>
            <person name="Massoumi Alamouti S."/>
            <person name="Jackman S."/>
            <person name="Docking R."/>
            <person name="Robertson G."/>
            <person name="Birol I."/>
            <person name="Bohlmann J."/>
            <person name="Breuil C."/>
        </authorList>
    </citation>
    <scope>NUCLEOTIDE SEQUENCE [LARGE SCALE GENOMIC DNA]</scope>
    <source>
        <strain evidence="1 2">UAMH 11346</strain>
    </source>
</reference>
<dbReference type="AlphaFoldDB" id="S3C2K0"/>